<name>A0ABU6RIM3_9FABA</name>
<protein>
    <submittedName>
        <fullName evidence="1">Uncharacterized protein</fullName>
    </submittedName>
</protein>
<proteinExistence type="predicted"/>
<comment type="caution">
    <text evidence="1">The sequence shown here is derived from an EMBL/GenBank/DDBJ whole genome shotgun (WGS) entry which is preliminary data.</text>
</comment>
<dbReference type="PANTHER" id="PTHR46033:SF1">
    <property type="entry name" value="PROTEIN MAIN-LIKE 2"/>
    <property type="match status" value="1"/>
</dbReference>
<evidence type="ECO:0000313" key="1">
    <source>
        <dbReference type="EMBL" id="MED6123898.1"/>
    </source>
</evidence>
<dbReference type="EMBL" id="JASCZI010030614">
    <property type="protein sequence ID" value="MED6123898.1"/>
    <property type="molecule type" value="Genomic_DNA"/>
</dbReference>
<dbReference type="Proteomes" id="UP001341840">
    <property type="component" value="Unassembled WGS sequence"/>
</dbReference>
<evidence type="ECO:0000313" key="2">
    <source>
        <dbReference type="Proteomes" id="UP001341840"/>
    </source>
</evidence>
<sequence>MSDRFNTGFLADVFVQPARCVISVRRQQQMYLDPRIEPYLETVGLLPLARLNNQWFKLDEPLDVAYQLGLPLDGEPVSGCLSEFPRFMPGVGRPAWEWFEELFGQRPPESVIEKMTVTFSWFTETFAELPPDASEEVVVRHARAYIVMLLST</sequence>
<feature type="non-terminal residue" evidence="1">
    <location>
        <position position="152"/>
    </location>
</feature>
<organism evidence="1 2">
    <name type="scientific">Stylosanthes scabra</name>
    <dbReference type="NCBI Taxonomy" id="79078"/>
    <lineage>
        <taxon>Eukaryota</taxon>
        <taxon>Viridiplantae</taxon>
        <taxon>Streptophyta</taxon>
        <taxon>Embryophyta</taxon>
        <taxon>Tracheophyta</taxon>
        <taxon>Spermatophyta</taxon>
        <taxon>Magnoliopsida</taxon>
        <taxon>eudicotyledons</taxon>
        <taxon>Gunneridae</taxon>
        <taxon>Pentapetalae</taxon>
        <taxon>rosids</taxon>
        <taxon>fabids</taxon>
        <taxon>Fabales</taxon>
        <taxon>Fabaceae</taxon>
        <taxon>Papilionoideae</taxon>
        <taxon>50 kb inversion clade</taxon>
        <taxon>dalbergioids sensu lato</taxon>
        <taxon>Dalbergieae</taxon>
        <taxon>Pterocarpus clade</taxon>
        <taxon>Stylosanthes</taxon>
    </lineage>
</organism>
<dbReference type="PANTHER" id="PTHR46033">
    <property type="entry name" value="PROTEIN MAIN-LIKE 2"/>
    <property type="match status" value="1"/>
</dbReference>
<keyword evidence="2" id="KW-1185">Reference proteome</keyword>
<reference evidence="1 2" key="1">
    <citation type="journal article" date="2023" name="Plants (Basel)">
        <title>Bridging the Gap: Combining Genomics and Transcriptomics Approaches to Understand Stylosanthes scabra, an Orphan Legume from the Brazilian Caatinga.</title>
        <authorList>
            <person name="Ferreira-Neto J.R.C."/>
            <person name="da Silva M.D."/>
            <person name="Binneck E."/>
            <person name="de Melo N.F."/>
            <person name="da Silva R.H."/>
            <person name="de Melo A.L.T.M."/>
            <person name="Pandolfi V."/>
            <person name="Bustamante F.O."/>
            <person name="Brasileiro-Vidal A.C."/>
            <person name="Benko-Iseppon A.M."/>
        </authorList>
    </citation>
    <scope>NUCLEOTIDE SEQUENCE [LARGE SCALE GENOMIC DNA]</scope>
    <source>
        <tissue evidence="1">Leaves</tissue>
    </source>
</reference>
<dbReference type="InterPro" id="IPR044824">
    <property type="entry name" value="MAIN-like"/>
</dbReference>
<accession>A0ABU6RIM3</accession>
<gene>
    <name evidence="1" type="ORF">PIB30_053929</name>
</gene>